<protein>
    <submittedName>
        <fullName evidence="2">Uncharacterized protein</fullName>
    </submittedName>
</protein>
<name>A0AAW1YJK8_RUBAR</name>
<dbReference type="EMBL" id="JBEDUW010000001">
    <property type="protein sequence ID" value="KAK9948829.1"/>
    <property type="molecule type" value="Genomic_DNA"/>
</dbReference>
<evidence type="ECO:0000313" key="3">
    <source>
        <dbReference type="Proteomes" id="UP001457282"/>
    </source>
</evidence>
<feature type="region of interest" description="Disordered" evidence="1">
    <location>
        <begin position="118"/>
        <end position="157"/>
    </location>
</feature>
<reference evidence="2 3" key="1">
    <citation type="journal article" date="2023" name="G3 (Bethesda)">
        <title>A chromosome-length genome assembly and annotation of blackberry (Rubus argutus, cv. 'Hillquist').</title>
        <authorList>
            <person name="Bruna T."/>
            <person name="Aryal R."/>
            <person name="Dudchenko O."/>
            <person name="Sargent D.J."/>
            <person name="Mead D."/>
            <person name="Buti M."/>
            <person name="Cavallini A."/>
            <person name="Hytonen T."/>
            <person name="Andres J."/>
            <person name="Pham M."/>
            <person name="Weisz D."/>
            <person name="Mascagni F."/>
            <person name="Usai G."/>
            <person name="Natali L."/>
            <person name="Bassil N."/>
            <person name="Fernandez G.E."/>
            <person name="Lomsadze A."/>
            <person name="Armour M."/>
            <person name="Olukolu B."/>
            <person name="Poorten T."/>
            <person name="Britton C."/>
            <person name="Davik J."/>
            <person name="Ashrafi H."/>
            <person name="Aiden E.L."/>
            <person name="Borodovsky M."/>
            <person name="Worthington M."/>
        </authorList>
    </citation>
    <scope>NUCLEOTIDE SEQUENCE [LARGE SCALE GENOMIC DNA]</scope>
    <source>
        <strain evidence="2">PI 553951</strain>
    </source>
</reference>
<dbReference type="Proteomes" id="UP001457282">
    <property type="component" value="Unassembled WGS sequence"/>
</dbReference>
<feature type="compositionally biased region" description="Basic and acidic residues" evidence="1">
    <location>
        <begin position="184"/>
        <end position="193"/>
    </location>
</feature>
<proteinExistence type="predicted"/>
<gene>
    <name evidence="2" type="ORF">M0R45_004389</name>
</gene>
<keyword evidence="3" id="KW-1185">Reference proteome</keyword>
<sequence length="201" mass="22104">MAKPDFKTTSPWQPNTQSARGFPRQFQKSGNSSIQSHNQQQSKIIIIMYLNPSPLQSRATVSAVHRTDRLKPSRDRTTIFPCNQPYPSLLPISSPKAAIDPAVGRNASKVVEASRSKIVSSQSDASNSMQTSSQPSVQASSFQVNQSSTSQPIDSSNTVLKPGYFIHPVTGKLWKTKSPARKSKVSDVKDGTTKGRKIWKY</sequence>
<evidence type="ECO:0000256" key="1">
    <source>
        <dbReference type="SAM" id="MobiDB-lite"/>
    </source>
</evidence>
<feature type="compositionally biased region" description="Polar residues" evidence="1">
    <location>
        <begin position="7"/>
        <end position="19"/>
    </location>
</feature>
<comment type="caution">
    <text evidence="2">The sequence shown here is derived from an EMBL/GenBank/DDBJ whole genome shotgun (WGS) entry which is preliminary data.</text>
</comment>
<evidence type="ECO:0000313" key="2">
    <source>
        <dbReference type="EMBL" id="KAK9948829.1"/>
    </source>
</evidence>
<organism evidence="2 3">
    <name type="scientific">Rubus argutus</name>
    <name type="common">Southern blackberry</name>
    <dbReference type="NCBI Taxonomy" id="59490"/>
    <lineage>
        <taxon>Eukaryota</taxon>
        <taxon>Viridiplantae</taxon>
        <taxon>Streptophyta</taxon>
        <taxon>Embryophyta</taxon>
        <taxon>Tracheophyta</taxon>
        <taxon>Spermatophyta</taxon>
        <taxon>Magnoliopsida</taxon>
        <taxon>eudicotyledons</taxon>
        <taxon>Gunneridae</taxon>
        <taxon>Pentapetalae</taxon>
        <taxon>rosids</taxon>
        <taxon>fabids</taxon>
        <taxon>Rosales</taxon>
        <taxon>Rosaceae</taxon>
        <taxon>Rosoideae</taxon>
        <taxon>Rosoideae incertae sedis</taxon>
        <taxon>Rubus</taxon>
    </lineage>
</organism>
<feature type="region of interest" description="Disordered" evidence="1">
    <location>
        <begin position="1"/>
        <end position="38"/>
    </location>
</feature>
<accession>A0AAW1YJK8</accession>
<dbReference type="AlphaFoldDB" id="A0AAW1YJK8"/>
<feature type="region of interest" description="Disordered" evidence="1">
    <location>
        <begin position="175"/>
        <end position="201"/>
    </location>
</feature>